<dbReference type="OrthoDB" id="9849570at2"/>
<sequence>MTKHEPSAAGIGALDLYAPDGSCVATLMKQVAHRPIQIAVPGREREDWPRPQDTEQTAVYWPEPDKWFFPKTNTLQNRMDELINDEQQDKGGFYV</sequence>
<organism evidence="1 2">
    <name type="scientific">Mycobacterium numidiamassiliense</name>
    <dbReference type="NCBI Taxonomy" id="1841861"/>
    <lineage>
        <taxon>Bacteria</taxon>
        <taxon>Bacillati</taxon>
        <taxon>Actinomycetota</taxon>
        <taxon>Actinomycetes</taxon>
        <taxon>Mycobacteriales</taxon>
        <taxon>Mycobacteriaceae</taxon>
        <taxon>Mycobacterium</taxon>
    </lineage>
</organism>
<dbReference type="Proteomes" id="UP000240424">
    <property type="component" value="Unassembled WGS sequence"/>
</dbReference>
<evidence type="ECO:0000313" key="1">
    <source>
        <dbReference type="EMBL" id="SPM42985.1"/>
    </source>
</evidence>
<evidence type="ECO:0000313" key="2">
    <source>
        <dbReference type="Proteomes" id="UP000240424"/>
    </source>
</evidence>
<gene>
    <name evidence="1" type="ORF">MNAB215_5207</name>
</gene>
<name>A0A2U3PH49_9MYCO</name>
<keyword evidence="2" id="KW-1185">Reference proteome</keyword>
<reference evidence="1 2" key="1">
    <citation type="submission" date="2017-01" db="EMBL/GenBank/DDBJ databases">
        <authorList>
            <consortium name="Urmite Genomes"/>
        </authorList>
    </citation>
    <scope>NUCLEOTIDE SEQUENCE [LARGE SCALE GENOMIC DNA]</scope>
    <source>
        <strain evidence="1 2">AB215</strain>
    </source>
</reference>
<dbReference type="RefSeq" id="WP_077081329.1">
    <property type="nucleotide sequence ID" value="NZ_FUEZ01000004.1"/>
</dbReference>
<protein>
    <submittedName>
        <fullName evidence="1">Mycobacterium numidiamassiliense ORFan</fullName>
    </submittedName>
</protein>
<accession>A0A2U3PH49</accession>
<dbReference type="AlphaFoldDB" id="A0A2U3PH49"/>
<dbReference type="EMBL" id="FUEZ01000004">
    <property type="protein sequence ID" value="SPM42985.1"/>
    <property type="molecule type" value="Genomic_DNA"/>
</dbReference>
<proteinExistence type="predicted"/>